<gene>
    <name evidence="1" type="ordered locus">cgR_1888</name>
</gene>
<dbReference type="KEGG" id="cgt:cgR_1888"/>
<dbReference type="EMBL" id="AP009044">
    <property type="protein sequence ID" value="BAF54883.1"/>
    <property type="molecule type" value="Genomic_DNA"/>
</dbReference>
<dbReference type="Proteomes" id="UP000006698">
    <property type="component" value="Chromosome"/>
</dbReference>
<protein>
    <recommendedName>
        <fullName evidence="2">Phage protein</fullName>
    </recommendedName>
</protein>
<dbReference type="RefSeq" id="WP_011897454.1">
    <property type="nucleotide sequence ID" value="NC_009342.1"/>
</dbReference>
<sequence length="110" mass="11975">MAEVIVVHGAAGGVDDDGYPIPGKADESHSVKSVQPLSLEEISEDDRQGVKDALRVWGNSGLKVSPGDHVTVRGFKYRVVKTAWDWSKNRRPANPRHRPGTVFDCVRGVG</sequence>
<evidence type="ECO:0000313" key="1">
    <source>
        <dbReference type="EMBL" id="BAF54883.1"/>
    </source>
</evidence>
<reference evidence="1" key="1">
    <citation type="journal article" date="2007" name="Microbiology">
        <title>Comparative analysis of the Corynebacterium glutamicum group and complete genome sequence of strain R.</title>
        <authorList>
            <person name="Yukawa H."/>
            <person name="Omumasaba C.A."/>
            <person name="Nonaka H."/>
            <person name="Kos P."/>
            <person name="Okai N."/>
            <person name="Suzuki N."/>
            <person name="Suda M."/>
            <person name="Tsuge Y."/>
            <person name="Watanabe J."/>
            <person name="Ikeda Y."/>
            <person name="Vertes A.A."/>
            <person name="Inui M."/>
        </authorList>
    </citation>
    <scope>NUCLEOTIDE SEQUENCE</scope>
    <source>
        <strain evidence="1">R</strain>
    </source>
</reference>
<name>A0AB72VBJ2_CORGB</name>
<dbReference type="AlphaFoldDB" id="A0AB72VBJ2"/>
<proteinExistence type="predicted"/>
<evidence type="ECO:0008006" key="2">
    <source>
        <dbReference type="Google" id="ProtNLM"/>
    </source>
</evidence>
<accession>A0AB72VBJ2</accession>
<organism evidence="1">
    <name type="scientific">Corynebacterium glutamicum (strain R)</name>
    <dbReference type="NCBI Taxonomy" id="340322"/>
    <lineage>
        <taxon>Bacteria</taxon>
        <taxon>Bacillati</taxon>
        <taxon>Actinomycetota</taxon>
        <taxon>Actinomycetes</taxon>
        <taxon>Mycobacteriales</taxon>
        <taxon>Corynebacteriaceae</taxon>
        <taxon>Corynebacterium</taxon>
    </lineage>
</organism>